<comment type="subunit">
    <text evidence="10">Monomer.</text>
</comment>
<evidence type="ECO:0000256" key="3">
    <source>
        <dbReference type="ARBA" id="ARBA00005842"/>
    </source>
</evidence>
<comment type="caution">
    <text evidence="10">Lacks conserved residue(s) required for the propagation of feature annotation.</text>
</comment>
<evidence type="ECO:0000313" key="15">
    <source>
        <dbReference type="Proteomes" id="UP000620550"/>
    </source>
</evidence>
<dbReference type="PANTHER" id="PTHR11088">
    <property type="entry name" value="TRNA DIMETHYLALLYLTRANSFERASE"/>
    <property type="match status" value="1"/>
</dbReference>
<dbReference type="InterPro" id="IPR039657">
    <property type="entry name" value="Dimethylallyltransferase"/>
</dbReference>
<evidence type="ECO:0000256" key="8">
    <source>
        <dbReference type="ARBA" id="ARBA00022842"/>
    </source>
</evidence>
<evidence type="ECO:0000256" key="12">
    <source>
        <dbReference type="RuleBase" id="RU003784"/>
    </source>
</evidence>
<feature type="site" description="Interaction with substrate tRNA" evidence="10">
    <location>
        <position position="141"/>
    </location>
</feature>
<dbReference type="EC" id="2.5.1.75" evidence="10"/>
<comment type="function">
    <text evidence="2 10 12">Catalyzes the transfer of a dimethylallyl group onto the adenine at position 37 in tRNAs that read codons beginning with uridine, leading to the formation of N6-(dimethylallyl)adenosine (i(6)A).</text>
</comment>
<keyword evidence="4 10" id="KW-0808">Transferase</keyword>
<comment type="similarity">
    <text evidence="3 10 13">Belongs to the IPP transferase family.</text>
</comment>
<comment type="catalytic activity">
    <reaction evidence="9 10 11">
        <text>adenosine(37) in tRNA + dimethylallyl diphosphate = N(6)-dimethylallyladenosine(37) in tRNA + diphosphate</text>
        <dbReference type="Rhea" id="RHEA:26482"/>
        <dbReference type="Rhea" id="RHEA-COMP:10162"/>
        <dbReference type="Rhea" id="RHEA-COMP:10375"/>
        <dbReference type="ChEBI" id="CHEBI:33019"/>
        <dbReference type="ChEBI" id="CHEBI:57623"/>
        <dbReference type="ChEBI" id="CHEBI:74411"/>
        <dbReference type="ChEBI" id="CHEBI:74415"/>
        <dbReference type="EC" id="2.5.1.75"/>
    </reaction>
</comment>
<dbReference type="InterPro" id="IPR018022">
    <property type="entry name" value="IPT"/>
</dbReference>
<feature type="site" description="Interaction with substrate tRNA" evidence="10">
    <location>
        <position position="118"/>
    </location>
</feature>
<dbReference type="HAMAP" id="MF_00185">
    <property type="entry name" value="IPP_trans"/>
    <property type="match status" value="1"/>
</dbReference>
<keyword evidence="5 10" id="KW-0819">tRNA processing</keyword>
<keyword evidence="6 10" id="KW-0547">Nucleotide-binding</keyword>
<dbReference type="PANTHER" id="PTHR11088:SF60">
    <property type="entry name" value="TRNA DIMETHYLALLYLTRANSFERASE"/>
    <property type="match status" value="1"/>
</dbReference>
<keyword evidence="7 10" id="KW-0067">ATP-binding</keyword>
<evidence type="ECO:0000313" key="14">
    <source>
        <dbReference type="EMBL" id="GHE29970.1"/>
    </source>
</evidence>
<feature type="binding site" evidence="10">
    <location>
        <begin position="28"/>
        <end position="35"/>
    </location>
    <ligand>
        <name>ATP</name>
        <dbReference type="ChEBI" id="CHEBI:30616"/>
    </ligand>
</feature>
<evidence type="ECO:0000256" key="6">
    <source>
        <dbReference type="ARBA" id="ARBA00022741"/>
    </source>
</evidence>
<accession>A0ABQ3HXS6</accession>
<keyword evidence="8 10" id="KW-0460">Magnesium</keyword>
<reference evidence="15" key="1">
    <citation type="journal article" date="2019" name="Int. J. Syst. Evol. Microbiol.">
        <title>The Global Catalogue of Microorganisms (GCM) 10K type strain sequencing project: providing services to taxonomists for standard genome sequencing and annotation.</title>
        <authorList>
            <consortium name="The Broad Institute Genomics Platform"/>
            <consortium name="The Broad Institute Genome Sequencing Center for Infectious Disease"/>
            <person name="Wu L."/>
            <person name="Ma J."/>
        </authorList>
    </citation>
    <scope>NUCLEOTIDE SEQUENCE [LARGE SCALE GENOMIC DNA]</scope>
    <source>
        <strain evidence="15">CGMCC 1.12966</strain>
    </source>
</reference>
<evidence type="ECO:0000256" key="13">
    <source>
        <dbReference type="RuleBase" id="RU003785"/>
    </source>
</evidence>
<dbReference type="Proteomes" id="UP000620550">
    <property type="component" value="Unassembled WGS sequence"/>
</dbReference>
<evidence type="ECO:0000256" key="9">
    <source>
        <dbReference type="ARBA" id="ARBA00049563"/>
    </source>
</evidence>
<organism evidence="14 15">
    <name type="scientific">Sphingobacterium griseoflavum</name>
    <dbReference type="NCBI Taxonomy" id="1474952"/>
    <lineage>
        <taxon>Bacteria</taxon>
        <taxon>Pseudomonadati</taxon>
        <taxon>Bacteroidota</taxon>
        <taxon>Sphingobacteriia</taxon>
        <taxon>Sphingobacteriales</taxon>
        <taxon>Sphingobacteriaceae</taxon>
        <taxon>Sphingobacterium</taxon>
    </lineage>
</organism>
<name>A0ABQ3HXS6_9SPHI</name>
<evidence type="ECO:0000256" key="4">
    <source>
        <dbReference type="ARBA" id="ARBA00022679"/>
    </source>
</evidence>
<comment type="cofactor">
    <cofactor evidence="1 10">
        <name>Mg(2+)</name>
        <dbReference type="ChEBI" id="CHEBI:18420"/>
    </cofactor>
</comment>
<proteinExistence type="inferred from homology"/>
<dbReference type="InterPro" id="IPR027417">
    <property type="entry name" value="P-loop_NTPase"/>
</dbReference>
<sequence>MIGPSARKRDIIKEGNGTPPPFLTIILGPTASGKTSLGVSLAEKLSGEIISIDSRQVYRGMDIGTGKDLHAYRDIRHHLIDIRHPQQRYDIAQFQNDFHEAYSDIVSRGKTPVAVGGTGMYILSLLIPQPYIQTPVNQALRDQLSTCDKQALIRRLQDYVVPNDFHIDQSSQKRLIRAIEILEALKQGFLPVEERPAYMPRVFGLNPELDVRRARISDRLRKRLDTGLIGEVEKLLQGGLSHADLQYYGLEYKYASLYLLGELDKPAFHKKLETEIHRYAKRQMTFFRKMEKEGVAIHWLRTKTEAAQVCEILESLERTPILQ</sequence>
<evidence type="ECO:0000256" key="2">
    <source>
        <dbReference type="ARBA" id="ARBA00003213"/>
    </source>
</evidence>
<dbReference type="SUPFAM" id="SSF52540">
    <property type="entry name" value="P-loop containing nucleoside triphosphate hydrolases"/>
    <property type="match status" value="2"/>
</dbReference>
<dbReference type="EMBL" id="BNAF01000003">
    <property type="protein sequence ID" value="GHE29970.1"/>
    <property type="molecule type" value="Genomic_DNA"/>
</dbReference>
<gene>
    <name evidence="14" type="primary">miaA2</name>
    <name evidence="10" type="synonym">miaA</name>
    <name evidence="14" type="ORF">GCM10017764_11310</name>
</gene>
<evidence type="ECO:0000256" key="5">
    <source>
        <dbReference type="ARBA" id="ARBA00022694"/>
    </source>
</evidence>
<protein>
    <recommendedName>
        <fullName evidence="10">tRNA dimethylallyltransferase</fullName>
        <ecNumber evidence="10">2.5.1.75</ecNumber>
    </recommendedName>
    <alternativeName>
        <fullName evidence="10">Dimethylallyl diphosphate:tRNA dimethylallyltransferase</fullName>
        <shortName evidence="10">DMAPP:tRNA dimethylallyltransferase</shortName>
        <shortName evidence="10">DMATase</shortName>
    </alternativeName>
    <alternativeName>
        <fullName evidence="10">Isopentenyl-diphosphate:tRNA isopentenyltransferase</fullName>
        <shortName evidence="10">IPP transferase</shortName>
        <shortName evidence="10">IPPT</shortName>
        <shortName evidence="10">IPTase</shortName>
    </alternativeName>
</protein>
<feature type="binding site" evidence="10">
    <location>
        <begin position="30"/>
        <end position="35"/>
    </location>
    <ligand>
        <name>substrate</name>
    </ligand>
</feature>
<feature type="region of interest" description="Interaction with substrate tRNA" evidence="10">
    <location>
        <begin position="53"/>
        <end position="56"/>
    </location>
</feature>
<dbReference type="Pfam" id="PF01715">
    <property type="entry name" value="IPPT"/>
    <property type="match status" value="1"/>
</dbReference>
<keyword evidence="15" id="KW-1185">Reference proteome</keyword>
<comment type="caution">
    <text evidence="14">The sequence shown here is derived from an EMBL/GenBank/DDBJ whole genome shotgun (WGS) entry which is preliminary data.</text>
</comment>
<evidence type="ECO:0000256" key="11">
    <source>
        <dbReference type="RuleBase" id="RU003783"/>
    </source>
</evidence>
<dbReference type="NCBIfam" id="TIGR00174">
    <property type="entry name" value="miaA"/>
    <property type="match status" value="1"/>
</dbReference>
<evidence type="ECO:0000256" key="1">
    <source>
        <dbReference type="ARBA" id="ARBA00001946"/>
    </source>
</evidence>
<dbReference type="RefSeq" id="WP_229826367.1">
    <property type="nucleotide sequence ID" value="NZ_BNAF01000003.1"/>
</dbReference>
<evidence type="ECO:0000256" key="10">
    <source>
        <dbReference type="HAMAP-Rule" id="MF_00185"/>
    </source>
</evidence>
<evidence type="ECO:0000256" key="7">
    <source>
        <dbReference type="ARBA" id="ARBA00022840"/>
    </source>
</evidence>
<dbReference type="Gene3D" id="3.40.50.300">
    <property type="entry name" value="P-loop containing nucleotide triphosphate hydrolases"/>
    <property type="match status" value="1"/>
</dbReference>